<comment type="caution">
    <text evidence="7">The sequence shown here is derived from an EMBL/GenBank/DDBJ whole genome shotgun (WGS) entry which is preliminary data.</text>
</comment>
<keyword evidence="3 6" id="KW-0812">Transmembrane</keyword>
<dbReference type="Pfam" id="PF03899">
    <property type="entry name" value="ATP-synt_I"/>
    <property type="match status" value="1"/>
</dbReference>
<name>A0A229FV76_9BURK</name>
<evidence type="ECO:0000313" key="7">
    <source>
        <dbReference type="EMBL" id="OXL15921.1"/>
    </source>
</evidence>
<keyword evidence="8" id="KW-1185">Reference proteome</keyword>
<keyword evidence="5 6" id="KW-0472">Membrane</keyword>
<dbReference type="InterPro" id="IPR005598">
    <property type="entry name" value="ATP_synth_I"/>
</dbReference>
<evidence type="ECO:0000256" key="4">
    <source>
        <dbReference type="ARBA" id="ARBA00022989"/>
    </source>
</evidence>
<keyword evidence="2" id="KW-1003">Cell membrane</keyword>
<evidence type="ECO:0000256" key="5">
    <source>
        <dbReference type="ARBA" id="ARBA00023136"/>
    </source>
</evidence>
<reference evidence="7 8" key="1">
    <citation type="submission" date="2017-06" db="EMBL/GenBank/DDBJ databases">
        <title>Reclassification of a Polynucleobacter cosmopolitanus strain isolated from tropical Lake Victoria as Polynucleobacter victoriensis comb. nov.</title>
        <authorList>
            <person name="Hahn M.W."/>
        </authorList>
    </citation>
    <scope>NUCLEOTIDE SEQUENCE [LARGE SCALE GENOMIC DNA]</scope>
    <source>
        <strain evidence="7 8">MWH-MoIso2</strain>
    </source>
</reference>
<evidence type="ECO:0000313" key="8">
    <source>
        <dbReference type="Proteomes" id="UP000215188"/>
    </source>
</evidence>
<feature type="transmembrane region" description="Helical" evidence="6">
    <location>
        <begin position="140"/>
        <end position="163"/>
    </location>
</feature>
<comment type="subcellular location">
    <subcellularLocation>
        <location evidence="1">Cell membrane</location>
        <topology evidence="1">Multi-pass membrane protein</topology>
    </subcellularLocation>
</comment>
<dbReference type="AlphaFoldDB" id="A0A229FV76"/>
<evidence type="ECO:0000256" key="2">
    <source>
        <dbReference type="ARBA" id="ARBA00022475"/>
    </source>
</evidence>
<sequence length="191" mass="20942">MNCIDPKPSDSVKSRGFVPGVVHKAEIDKNAIWSNELADSEELSKPLTRAELEVILGSEALKPSKFSVKRLFVLQALVTLISCFAWAWSVKGKPFGLDSSAISSLLGGLIAIIPAGLFALRAKLLATKAFGLNVARPSIVGLVTGELIKIIATVAMFFLVIVFYPELDWLPLLLTYVLALKCYWLVWILRK</sequence>
<dbReference type="RefSeq" id="WP_089514957.1">
    <property type="nucleotide sequence ID" value="NZ_NJGG01000001.1"/>
</dbReference>
<dbReference type="EMBL" id="NJGG01000001">
    <property type="protein sequence ID" value="OXL15921.1"/>
    <property type="molecule type" value="Genomic_DNA"/>
</dbReference>
<proteinExistence type="predicted"/>
<organism evidence="7 8">
    <name type="scientific">Polynucleobacter cosmopolitanus</name>
    <dbReference type="NCBI Taxonomy" id="351345"/>
    <lineage>
        <taxon>Bacteria</taxon>
        <taxon>Pseudomonadati</taxon>
        <taxon>Pseudomonadota</taxon>
        <taxon>Betaproteobacteria</taxon>
        <taxon>Burkholderiales</taxon>
        <taxon>Burkholderiaceae</taxon>
        <taxon>Polynucleobacter</taxon>
    </lineage>
</organism>
<dbReference type="Proteomes" id="UP000215188">
    <property type="component" value="Unassembled WGS sequence"/>
</dbReference>
<evidence type="ECO:0000256" key="1">
    <source>
        <dbReference type="ARBA" id="ARBA00004651"/>
    </source>
</evidence>
<accession>A0A229FV76</accession>
<feature type="transmembrane region" description="Helical" evidence="6">
    <location>
        <begin position="169"/>
        <end position="189"/>
    </location>
</feature>
<keyword evidence="4 6" id="KW-1133">Transmembrane helix</keyword>
<dbReference type="GO" id="GO:0005886">
    <property type="term" value="C:plasma membrane"/>
    <property type="evidence" value="ECO:0007669"/>
    <property type="project" value="UniProtKB-SubCell"/>
</dbReference>
<gene>
    <name evidence="7" type="ORF">AOC33_02150</name>
</gene>
<evidence type="ECO:0000256" key="3">
    <source>
        <dbReference type="ARBA" id="ARBA00022692"/>
    </source>
</evidence>
<protein>
    <submittedName>
        <fullName evidence="7">ATPase F0F1</fullName>
    </submittedName>
</protein>
<feature type="transmembrane region" description="Helical" evidence="6">
    <location>
        <begin position="71"/>
        <end position="89"/>
    </location>
</feature>
<feature type="transmembrane region" description="Helical" evidence="6">
    <location>
        <begin position="101"/>
        <end position="120"/>
    </location>
</feature>
<dbReference type="OrthoDB" id="8926009at2"/>
<evidence type="ECO:0000256" key="6">
    <source>
        <dbReference type="SAM" id="Phobius"/>
    </source>
</evidence>